<feature type="compositionally biased region" description="Basic and acidic residues" evidence="1">
    <location>
        <begin position="93"/>
        <end position="103"/>
    </location>
</feature>
<feature type="region of interest" description="Disordered" evidence="1">
    <location>
        <begin position="93"/>
        <end position="113"/>
    </location>
</feature>
<evidence type="ECO:0000259" key="2">
    <source>
        <dbReference type="Pfam" id="PF14214"/>
    </source>
</evidence>
<dbReference type="Pfam" id="PF14214">
    <property type="entry name" value="Helitron_like_N"/>
    <property type="match status" value="1"/>
</dbReference>
<accession>A0A9P6BBP5</accession>
<proteinExistence type="predicted"/>
<evidence type="ECO:0000256" key="1">
    <source>
        <dbReference type="SAM" id="MobiDB-lite"/>
    </source>
</evidence>
<sequence>MCTNFIKHVLGVGTKHSGLYGKTNAYYGTVEQQGRLTLHLHLLLWIQNSPSPQEVRERIMENTEEFQRNMVEYLESVHQGELSTGSLENVQARVKESKKDKNYSDPTQTLPEAPPPICNGGRCEADCKACSKLSDWWTNFDLETDDILSRSNFHNCCLNSKGQCKARFPRDIFMTSLVEPLTGALRLKKVEQWMNTFTPALSYVMRCNTDVTSLLSGTAIKAVVAYVTDYVTKPGLTTYSIFDSVRQVFSK</sequence>
<dbReference type="Proteomes" id="UP000807306">
    <property type="component" value="Unassembled WGS sequence"/>
</dbReference>
<feature type="non-terminal residue" evidence="3">
    <location>
        <position position="251"/>
    </location>
</feature>
<comment type="caution">
    <text evidence="3">The sequence shown here is derived from an EMBL/GenBank/DDBJ whole genome shotgun (WGS) entry which is preliminary data.</text>
</comment>
<dbReference type="EMBL" id="MU158063">
    <property type="protein sequence ID" value="KAF9521443.1"/>
    <property type="molecule type" value="Genomic_DNA"/>
</dbReference>
<dbReference type="AlphaFoldDB" id="A0A9P6BBP5"/>
<reference evidence="3" key="1">
    <citation type="submission" date="2020-11" db="EMBL/GenBank/DDBJ databases">
        <authorList>
            <consortium name="DOE Joint Genome Institute"/>
            <person name="Ahrendt S."/>
            <person name="Riley R."/>
            <person name="Andreopoulos W."/>
            <person name="Labutti K."/>
            <person name="Pangilinan J."/>
            <person name="Ruiz-Duenas F.J."/>
            <person name="Barrasa J.M."/>
            <person name="Sanchez-Garcia M."/>
            <person name="Camarero S."/>
            <person name="Miyauchi S."/>
            <person name="Serrano A."/>
            <person name="Linde D."/>
            <person name="Babiker R."/>
            <person name="Drula E."/>
            <person name="Ayuso-Fernandez I."/>
            <person name="Pacheco R."/>
            <person name="Padilla G."/>
            <person name="Ferreira P."/>
            <person name="Barriuso J."/>
            <person name="Kellner H."/>
            <person name="Castanera R."/>
            <person name="Alfaro M."/>
            <person name="Ramirez L."/>
            <person name="Pisabarro A.G."/>
            <person name="Kuo A."/>
            <person name="Tritt A."/>
            <person name="Lipzen A."/>
            <person name="He G."/>
            <person name="Yan M."/>
            <person name="Ng V."/>
            <person name="Cullen D."/>
            <person name="Martin F."/>
            <person name="Rosso M.-N."/>
            <person name="Henrissat B."/>
            <person name="Hibbett D."/>
            <person name="Martinez A.T."/>
            <person name="Grigoriev I.V."/>
        </authorList>
    </citation>
    <scope>NUCLEOTIDE SEQUENCE</scope>
    <source>
        <strain evidence="3">CBS 506.95</strain>
    </source>
</reference>
<dbReference type="OrthoDB" id="3229882at2759"/>
<name>A0A9P6BBP5_9AGAR</name>
<gene>
    <name evidence="3" type="ORF">CPB83DRAFT_778736</name>
</gene>
<keyword evidence="4" id="KW-1185">Reference proteome</keyword>
<dbReference type="InterPro" id="IPR025476">
    <property type="entry name" value="Helitron_helicase-like"/>
</dbReference>
<feature type="domain" description="Helitron helicase-like" evidence="2">
    <location>
        <begin position="3"/>
        <end position="44"/>
    </location>
</feature>
<organism evidence="3 4">
    <name type="scientific">Crepidotus variabilis</name>
    <dbReference type="NCBI Taxonomy" id="179855"/>
    <lineage>
        <taxon>Eukaryota</taxon>
        <taxon>Fungi</taxon>
        <taxon>Dikarya</taxon>
        <taxon>Basidiomycota</taxon>
        <taxon>Agaricomycotina</taxon>
        <taxon>Agaricomycetes</taxon>
        <taxon>Agaricomycetidae</taxon>
        <taxon>Agaricales</taxon>
        <taxon>Agaricineae</taxon>
        <taxon>Crepidotaceae</taxon>
        <taxon>Crepidotus</taxon>
    </lineage>
</organism>
<protein>
    <recommendedName>
        <fullName evidence="2">Helitron helicase-like domain-containing protein</fullName>
    </recommendedName>
</protein>
<evidence type="ECO:0000313" key="4">
    <source>
        <dbReference type="Proteomes" id="UP000807306"/>
    </source>
</evidence>
<evidence type="ECO:0000313" key="3">
    <source>
        <dbReference type="EMBL" id="KAF9521443.1"/>
    </source>
</evidence>